<dbReference type="PANTHER" id="PTHR13379">
    <property type="entry name" value="UNCHARACTERIZED DUF1308"/>
    <property type="match status" value="1"/>
</dbReference>
<evidence type="ECO:0000313" key="5">
    <source>
        <dbReference type="RefSeq" id="XP_031555485.1"/>
    </source>
</evidence>
<name>A0A6P8HKQ7_ACTTE</name>
<dbReference type="RefSeq" id="XP_031555486.1">
    <property type="nucleotide sequence ID" value="XM_031699626.1"/>
</dbReference>
<proteinExistence type="inferred from homology"/>
<evidence type="ECO:0000256" key="1">
    <source>
        <dbReference type="ARBA" id="ARBA00006588"/>
    </source>
</evidence>
<dbReference type="Pfam" id="PF07000">
    <property type="entry name" value="DUF1308"/>
    <property type="match status" value="1"/>
</dbReference>
<dbReference type="InterPro" id="IPR041076">
    <property type="entry name" value="DUF5614"/>
</dbReference>
<feature type="domain" description="DUF1308" evidence="2">
    <location>
        <begin position="238"/>
        <end position="398"/>
    </location>
</feature>
<reference evidence="5 6" key="1">
    <citation type="submission" date="2025-04" db="UniProtKB">
        <authorList>
            <consortium name="RefSeq"/>
        </authorList>
    </citation>
    <scope>IDENTIFICATION</scope>
    <source>
        <tissue evidence="5 6">Tentacle</tissue>
    </source>
</reference>
<evidence type="ECO:0000259" key="3">
    <source>
        <dbReference type="Pfam" id="PF18474"/>
    </source>
</evidence>
<gene>
    <name evidence="5 6 7 8" type="primary">LOC116292338</name>
</gene>
<dbReference type="RefSeq" id="XP_031555485.1">
    <property type="nucleotide sequence ID" value="XM_031699625.1"/>
</dbReference>
<evidence type="ECO:0000313" key="7">
    <source>
        <dbReference type="RefSeq" id="XP_031555487.1"/>
    </source>
</evidence>
<organism evidence="4 8">
    <name type="scientific">Actinia tenebrosa</name>
    <name type="common">Australian red waratah sea anemone</name>
    <dbReference type="NCBI Taxonomy" id="6105"/>
    <lineage>
        <taxon>Eukaryota</taxon>
        <taxon>Metazoa</taxon>
        <taxon>Cnidaria</taxon>
        <taxon>Anthozoa</taxon>
        <taxon>Hexacorallia</taxon>
        <taxon>Actiniaria</taxon>
        <taxon>Actiniidae</taxon>
        <taxon>Actinia</taxon>
    </lineage>
</organism>
<dbReference type="GeneID" id="116292338"/>
<dbReference type="KEGG" id="aten:116292338"/>
<dbReference type="InterPro" id="IPR010733">
    <property type="entry name" value="DUF1308"/>
</dbReference>
<dbReference type="AlphaFoldDB" id="A0A6P8HKQ7"/>
<keyword evidence="4" id="KW-1185">Reference proteome</keyword>
<evidence type="ECO:0000313" key="6">
    <source>
        <dbReference type="RefSeq" id="XP_031555486.1"/>
    </source>
</evidence>
<sequence length="404" mass="44400">MTRTMTEEKVLLDKLQELQNLAAFLLQRSEKLNPCIEGLHKLTRKIKAELKFLESLQTKQVPIKASHIQSTNLTHLQGVVKATEQSNGVVAVLRTFNFSPSKDSEQQVNTSCIVDVIANNGSNWIKVIARNPKSLHKIWEGQGQFGDKDLFDQAKVFVECSKDHPVHFQNPVVTFLFCNGVTESLAKCLIELGIDVQGDVLVDPVNEAVSLRPEAVSSSCMQLDSNAESKIPITINRVNLDVSTMIAFVSAVTNGGAMFVFKDSILNSQAEKERRGPLLPLLIEYFEGKELLVCSSAINDFEKIVQTIGGPKEKERASQLMDQIRNVPDQPSKRSMGLKDSASIKLRSKIVFGTGDTLKAVTVTANSSFVRAASSQGVNFSVFLHDSRALTESKESQAVPIPSS</sequence>
<dbReference type="OrthoDB" id="441890at2759"/>
<dbReference type="Proteomes" id="UP000515163">
    <property type="component" value="Unplaced"/>
</dbReference>
<protein>
    <submittedName>
        <fullName evidence="5 6">UPF0415 protein C7orf25 homolog</fullName>
    </submittedName>
</protein>
<dbReference type="RefSeq" id="XP_031555488.1">
    <property type="nucleotide sequence ID" value="XM_031699628.1"/>
</dbReference>
<evidence type="ECO:0000313" key="8">
    <source>
        <dbReference type="RefSeq" id="XP_031555488.1"/>
    </source>
</evidence>
<evidence type="ECO:0000259" key="2">
    <source>
        <dbReference type="Pfam" id="PF07000"/>
    </source>
</evidence>
<dbReference type="RefSeq" id="XP_031555487.1">
    <property type="nucleotide sequence ID" value="XM_031699627.1"/>
</dbReference>
<comment type="similarity">
    <text evidence="1">Belongs to the UPF0415 family.</text>
</comment>
<feature type="domain" description="DUF5614" evidence="3">
    <location>
        <begin position="14"/>
        <end position="216"/>
    </location>
</feature>
<dbReference type="Pfam" id="PF18474">
    <property type="entry name" value="DUF5614"/>
    <property type="match status" value="1"/>
</dbReference>
<evidence type="ECO:0000313" key="4">
    <source>
        <dbReference type="Proteomes" id="UP000515163"/>
    </source>
</evidence>
<dbReference type="PANTHER" id="PTHR13379:SF0">
    <property type="entry name" value="UPF0415 PROTEIN C7ORF25"/>
    <property type="match status" value="1"/>
</dbReference>
<accession>A0A6P8HKQ7</accession>